<feature type="region of interest" description="Disordered" evidence="1">
    <location>
        <begin position="243"/>
        <end position="272"/>
    </location>
</feature>
<dbReference type="eggNOG" id="ENOG502QRPM">
    <property type="taxonomic scope" value="Eukaryota"/>
</dbReference>
<dbReference type="PANTHER" id="PTHR23054">
    <property type="entry name" value="TERNARY COMPLEX FACTOR MIP1, LEUCINE-ZIPPER-RELATED"/>
    <property type="match status" value="1"/>
</dbReference>
<dbReference type="InterPro" id="IPR025757">
    <property type="entry name" value="MIP1_Leuzipper"/>
</dbReference>
<feature type="compositionally biased region" description="Basic and acidic residues" evidence="1">
    <location>
        <begin position="143"/>
        <end position="155"/>
    </location>
</feature>
<reference evidence="4" key="1">
    <citation type="submission" date="2013-07" db="EMBL/GenBank/DDBJ databases">
        <title>The genome of Eucalyptus grandis.</title>
        <authorList>
            <person name="Schmutz J."/>
            <person name="Hayes R."/>
            <person name="Myburg A."/>
            <person name="Tuskan G."/>
            <person name="Grattapaglia D."/>
            <person name="Rokhsar D.S."/>
        </authorList>
    </citation>
    <scope>NUCLEOTIDE SEQUENCE</scope>
    <source>
        <tissue evidence="4">Leaf extractions</tissue>
    </source>
</reference>
<dbReference type="KEGG" id="egr:104449044"/>
<dbReference type="Pfam" id="PF04784">
    <property type="entry name" value="DUF547"/>
    <property type="match status" value="1"/>
</dbReference>
<evidence type="ECO:0000259" key="3">
    <source>
        <dbReference type="Pfam" id="PF14389"/>
    </source>
</evidence>
<dbReference type="EMBL" id="KK198758">
    <property type="protein sequence ID" value="KCW68287.1"/>
    <property type="molecule type" value="Genomic_DNA"/>
</dbReference>
<feature type="region of interest" description="Disordered" evidence="1">
    <location>
        <begin position="124"/>
        <end position="155"/>
    </location>
</feature>
<accession>A0A059BQX6</accession>
<organism evidence="4">
    <name type="scientific">Eucalyptus grandis</name>
    <name type="common">Flooded gum</name>
    <dbReference type="NCBI Taxonomy" id="71139"/>
    <lineage>
        <taxon>Eukaryota</taxon>
        <taxon>Viridiplantae</taxon>
        <taxon>Streptophyta</taxon>
        <taxon>Embryophyta</taxon>
        <taxon>Tracheophyta</taxon>
        <taxon>Spermatophyta</taxon>
        <taxon>Magnoliopsida</taxon>
        <taxon>eudicotyledons</taxon>
        <taxon>Gunneridae</taxon>
        <taxon>Pentapetalae</taxon>
        <taxon>rosids</taxon>
        <taxon>malvids</taxon>
        <taxon>Myrtales</taxon>
        <taxon>Myrtaceae</taxon>
        <taxon>Myrtoideae</taxon>
        <taxon>Eucalypteae</taxon>
        <taxon>Eucalyptus</taxon>
    </lineage>
</organism>
<dbReference type="OMA" id="KNFEWLP"/>
<dbReference type="Gramene" id="KCW68286">
    <property type="protein sequence ID" value="KCW68286"/>
    <property type="gene ID" value="EUGRSUZ_F01953"/>
</dbReference>
<dbReference type="OrthoDB" id="418495at2759"/>
<proteinExistence type="predicted"/>
<evidence type="ECO:0000256" key="1">
    <source>
        <dbReference type="SAM" id="MobiDB-lite"/>
    </source>
</evidence>
<feature type="compositionally biased region" description="Polar residues" evidence="1">
    <location>
        <begin position="124"/>
        <end position="137"/>
    </location>
</feature>
<dbReference type="InterPro" id="IPR006869">
    <property type="entry name" value="DUF547"/>
</dbReference>
<dbReference type="FunCoup" id="A0A059BQX6">
    <property type="interactions" value="222"/>
</dbReference>
<feature type="domain" description="Ternary complex factor MIP1 leucine-zipper" evidence="3">
    <location>
        <begin position="77"/>
        <end position="119"/>
    </location>
</feature>
<dbReference type="STRING" id="71139.A0A059BQX6"/>
<feature type="compositionally biased region" description="Low complexity" evidence="1">
    <location>
        <begin position="244"/>
        <end position="260"/>
    </location>
</feature>
<dbReference type="EMBL" id="KK198758">
    <property type="protein sequence ID" value="KCW68286.1"/>
    <property type="molecule type" value="Genomic_DNA"/>
</dbReference>
<gene>
    <name evidence="4" type="ORF">EUGRSUZ_F01953</name>
</gene>
<protein>
    <recommendedName>
        <fullName evidence="5">DUF547 domain-containing protein</fullName>
    </recommendedName>
</protein>
<feature type="domain" description="DUF547" evidence="2">
    <location>
        <begin position="329"/>
        <end position="461"/>
    </location>
</feature>
<dbReference type="Gramene" id="KCW68287">
    <property type="protein sequence ID" value="KCW68287"/>
    <property type="gene ID" value="EUGRSUZ_F01953"/>
</dbReference>
<sequence>MMLGVNCRTSSSAFLSPSHLSSPSAGENGLYKNILNASPRLTSTSNFIVQLERTSPEQTSTSWDAEKIVNCDSVQYIPSNGTPSHKSTVELQKEIATLEVEIMHLERYLLSLYRTAFQEHTSTLAKVSETKLQSKTRSPSRKMPSELKQRSEPHIRQNGVLHTFQSSPAHCWASLDNQSSTSSVKAISARDRKNADFDHRSLADHLGARDISLRTPERLSEDIVRCISSIYCKLADPTHIQVGSSASPTSSLSSSSIFSSHNPRDSWSPSRNDEISVHQLQGLREESGRYGDMVEVFKICLDDNSFKFAATMLQKFRSLVRCLEDIDPRKMKREEKLAFWINIHNALVMHAYLAYGTVGRVKSTAIMKAAYNVGGNCINAYIIQSAILGIRSSHSAPWLQTLFTPGRKYKPGSTRHLYALEYPEPLVHFALCSASYSDPPVRVYTAKNIFLDLKLAKDDFIQANVYIHKESKIFLPRILYYFAKDMSLTMPGLLEVVNECLSEVQQKTIQKCMKGRIDKSVNWMPHNSTFRYVIDRELARGRVPI</sequence>
<dbReference type="AlphaFoldDB" id="A0A059BQX6"/>
<name>A0A059BQX6_EUCGR</name>
<evidence type="ECO:0008006" key="5">
    <source>
        <dbReference type="Google" id="ProtNLM"/>
    </source>
</evidence>
<dbReference type="Pfam" id="PF14389">
    <property type="entry name" value="Lzipper-MIP1"/>
    <property type="match status" value="1"/>
</dbReference>
<evidence type="ECO:0000313" key="4">
    <source>
        <dbReference type="EMBL" id="KCW68286.1"/>
    </source>
</evidence>
<dbReference type="PANTHER" id="PTHR23054:SF15">
    <property type="entry name" value="OS08G0515700 PROTEIN"/>
    <property type="match status" value="1"/>
</dbReference>
<evidence type="ECO:0000259" key="2">
    <source>
        <dbReference type="Pfam" id="PF04784"/>
    </source>
</evidence>